<protein>
    <submittedName>
        <fullName evidence="2">Uncharacterized protein</fullName>
    </submittedName>
</protein>
<organism evidence="2">
    <name type="scientific">mine drainage metagenome</name>
    <dbReference type="NCBI Taxonomy" id="410659"/>
    <lineage>
        <taxon>unclassified sequences</taxon>
        <taxon>metagenomes</taxon>
        <taxon>ecological metagenomes</taxon>
    </lineage>
</organism>
<feature type="region of interest" description="Disordered" evidence="1">
    <location>
        <begin position="233"/>
        <end position="277"/>
    </location>
</feature>
<dbReference type="AlphaFoldDB" id="A0A1J5R3Q5"/>
<reference evidence="2" key="1">
    <citation type="submission" date="2016-10" db="EMBL/GenBank/DDBJ databases">
        <title>Sequence of Gallionella enrichment culture.</title>
        <authorList>
            <person name="Poehlein A."/>
            <person name="Muehling M."/>
            <person name="Daniel R."/>
        </authorList>
    </citation>
    <scope>NUCLEOTIDE SEQUENCE</scope>
</reference>
<comment type="caution">
    <text evidence="2">The sequence shown here is derived from an EMBL/GenBank/DDBJ whole genome shotgun (WGS) entry which is preliminary data.</text>
</comment>
<name>A0A1J5R3Q5_9ZZZZ</name>
<accession>A0A1J5R3Q5</accession>
<evidence type="ECO:0000256" key="1">
    <source>
        <dbReference type="SAM" id="MobiDB-lite"/>
    </source>
</evidence>
<sequence>MLPGWRCQPRPSVAGDGIEAVIIDADPVAAPVAVVPAPQRHDDADGEAEADADAADDVARVGEIVGRVVGLRPGAIDGQRIVDRHIDDLRIRRFDARDGAVPGHLRLGRRGQRAGLARPVAQPLDRIHHLRLLRQEGVAQLLRPAQLAVHHLQDLREGQQRFDARVPVLRLQGGGQLIATKAGVAGNLQPARGLDDFERVGRRHQDLAEQLIGIERDRGQHLFELRRRERRRSLRVSRHRHDQRDRGDDTRQGTEQRRFHDRLLRPLRGTSITMPGA</sequence>
<feature type="compositionally biased region" description="Basic and acidic residues" evidence="1">
    <location>
        <begin position="242"/>
        <end position="264"/>
    </location>
</feature>
<gene>
    <name evidence="2" type="ORF">GALL_354280</name>
</gene>
<dbReference type="EMBL" id="MLJW01000767">
    <property type="protein sequence ID" value="OIQ82789.1"/>
    <property type="molecule type" value="Genomic_DNA"/>
</dbReference>
<proteinExistence type="predicted"/>
<evidence type="ECO:0000313" key="2">
    <source>
        <dbReference type="EMBL" id="OIQ82789.1"/>
    </source>
</evidence>